<reference evidence="3" key="1">
    <citation type="submission" date="2016-10" db="EMBL/GenBank/DDBJ databases">
        <authorList>
            <person name="Varghese N."/>
            <person name="Submissions S."/>
        </authorList>
    </citation>
    <scope>NUCLEOTIDE SEQUENCE [LARGE SCALE GENOMIC DNA]</scope>
    <source>
        <strain evidence="3">DSM 18733</strain>
    </source>
</reference>
<dbReference type="Proteomes" id="UP000199421">
    <property type="component" value="Unassembled WGS sequence"/>
</dbReference>
<gene>
    <name evidence="2" type="ORF">SAMN05661044_04997</name>
</gene>
<sequence>MQNKEAILTPLINALDLDEACVKLLETNEEVNLLNITNIEQIYQWIADVGKALDVEKRAEALVEELEERINIVIHKLKFIEEGQKPKVLVVEHNALDDDGKGYLRSIIETAGGKPYKPELGDTNPGLIVFLTKEKGMYELLGELPVTLEQVEWKNTDAVKNNKIFLVDGAKHLKGNLMQIADDVELLAEILYPQYFVYGGSGESWLKFELQ</sequence>
<dbReference type="STRING" id="407022.SAMN05661044_04997"/>
<dbReference type="SUPFAM" id="SSF53807">
    <property type="entry name" value="Helical backbone' metal receptor"/>
    <property type="match status" value="1"/>
</dbReference>
<proteinExistence type="predicted"/>
<evidence type="ECO:0000256" key="1">
    <source>
        <dbReference type="SAM" id="Coils"/>
    </source>
</evidence>
<keyword evidence="3" id="KW-1185">Reference proteome</keyword>
<feature type="coiled-coil region" evidence="1">
    <location>
        <begin position="49"/>
        <end position="83"/>
    </location>
</feature>
<dbReference type="Gene3D" id="3.40.50.1980">
    <property type="entry name" value="Nitrogenase molybdenum iron protein domain"/>
    <property type="match status" value="1"/>
</dbReference>
<evidence type="ECO:0000313" key="2">
    <source>
        <dbReference type="EMBL" id="SEM37295.1"/>
    </source>
</evidence>
<dbReference type="PANTHER" id="PTHR42860">
    <property type="entry name" value="VITAMIN B12-BINDING PROTEIN"/>
    <property type="match status" value="1"/>
</dbReference>
<evidence type="ECO:0000313" key="3">
    <source>
        <dbReference type="Proteomes" id="UP000199421"/>
    </source>
</evidence>
<dbReference type="AlphaFoldDB" id="A0A1H7XUD1"/>
<keyword evidence="1" id="KW-0175">Coiled coil</keyword>
<accession>A0A1H7XUD1</accession>
<dbReference type="EMBL" id="FOAF01000011">
    <property type="protein sequence ID" value="SEM37295.1"/>
    <property type="molecule type" value="Genomic_DNA"/>
</dbReference>
<name>A0A1H7XUD1_OLID1</name>
<dbReference type="PANTHER" id="PTHR42860:SF1">
    <property type="entry name" value="VITAMIN B12-BINDING PROTEIN"/>
    <property type="match status" value="1"/>
</dbReference>
<protein>
    <submittedName>
        <fullName evidence="2">Iron complex transport system substrate-binding protein</fullName>
    </submittedName>
</protein>
<organism evidence="2 3">
    <name type="scientific">Olivibacter domesticus</name>
    <name type="common">Pseudosphingobacterium domesticum</name>
    <dbReference type="NCBI Taxonomy" id="407022"/>
    <lineage>
        <taxon>Bacteria</taxon>
        <taxon>Pseudomonadati</taxon>
        <taxon>Bacteroidota</taxon>
        <taxon>Sphingobacteriia</taxon>
        <taxon>Sphingobacteriales</taxon>
        <taxon>Sphingobacteriaceae</taxon>
        <taxon>Olivibacter</taxon>
    </lineage>
</organism>
<dbReference type="InterPro" id="IPR051030">
    <property type="entry name" value="Vitamin_B12-ABC_binding"/>
</dbReference>